<keyword evidence="5" id="KW-1185">Reference proteome</keyword>
<dbReference type="Pfam" id="PF02449">
    <property type="entry name" value="Glyco_hydro_42"/>
    <property type="match status" value="1"/>
</dbReference>
<dbReference type="AlphaFoldDB" id="A0A2V2YL10"/>
<name>A0A2V2YL10_9BACL</name>
<accession>A0A2V2YL10</accession>
<evidence type="ECO:0000256" key="1">
    <source>
        <dbReference type="ARBA" id="ARBA00022801"/>
    </source>
</evidence>
<evidence type="ECO:0000313" key="4">
    <source>
        <dbReference type="EMBL" id="PWV89123.1"/>
    </source>
</evidence>
<keyword evidence="2" id="KW-0326">Glycosidase</keyword>
<dbReference type="InterPro" id="IPR013529">
    <property type="entry name" value="Glyco_hydro_42_N"/>
</dbReference>
<dbReference type="InterPro" id="IPR017853">
    <property type="entry name" value="GH"/>
</dbReference>
<proteinExistence type="predicted"/>
<feature type="domain" description="Glycoside hydrolase family 42 N-terminal" evidence="3">
    <location>
        <begin position="51"/>
        <end position="172"/>
    </location>
</feature>
<evidence type="ECO:0000259" key="3">
    <source>
        <dbReference type="Pfam" id="PF02449"/>
    </source>
</evidence>
<gene>
    <name evidence="4" type="ORF">DFQ01_14919</name>
</gene>
<keyword evidence="1" id="KW-0378">Hydrolase</keyword>
<comment type="caution">
    <text evidence="4">The sequence shown here is derived from an EMBL/GenBank/DDBJ whole genome shotgun (WGS) entry which is preliminary data.</text>
</comment>
<dbReference type="GO" id="GO:0005975">
    <property type="term" value="P:carbohydrate metabolic process"/>
    <property type="evidence" value="ECO:0007669"/>
    <property type="project" value="InterPro"/>
</dbReference>
<organism evidence="4 5">
    <name type="scientific">Paenibacillus cellulosilyticus</name>
    <dbReference type="NCBI Taxonomy" id="375489"/>
    <lineage>
        <taxon>Bacteria</taxon>
        <taxon>Bacillati</taxon>
        <taxon>Bacillota</taxon>
        <taxon>Bacilli</taxon>
        <taxon>Bacillales</taxon>
        <taxon>Paenibacillaceae</taxon>
        <taxon>Paenibacillus</taxon>
    </lineage>
</organism>
<dbReference type="Gene3D" id="3.20.20.80">
    <property type="entry name" value="Glycosidases"/>
    <property type="match status" value="1"/>
</dbReference>
<evidence type="ECO:0000313" key="5">
    <source>
        <dbReference type="Proteomes" id="UP000246635"/>
    </source>
</evidence>
<sequence length="566" mass="64119">MHPLGIIAPVNHRNRHRESKHVHWDLINEPSVFDPKRIFEGPRSAQDPHELAAFRSWVKERHRDIALLQARWNMTPEQLSSFEAITLPEAEEINFDVQDMRNGKKGTRWLDYSLFGMDMFNAWAREMNATLRSLQPKQMITVGQDEALSAQRPSTHFYESVADYTTNHSWWLNDQLVWDGLFSKTSAKSNLIQETGIMYVETPDGRAKRSEEELRDLLERKYAYAFATGGAGAVQWIWNTNYYMDNVNESNIGALRADGTEKPEADVCYDFGRFIEQVSDLFVGCQVEDIAVVYPYSNDLSNRRVAAEATSRLTRVLAYDMKVHFRALGEYDLKELRTHPAKLIVVPSPHNFGDEAFSELIQIVEETGATLLYTGPLNLDAYWQPAARLSRHTGEVKLSNVLREEAFVCGDDIVPVSFGQRKIAELCKEAPCGINGEAVMPKVLEWSQGKGRVVWCGLPVELSDRTDAIGILYGHVLKTCGLKQELEWLAGGDNSGLYGRKLRFEDGALYIFVSEYGYPANVAVRDPEHGGTYCFQLEPGRIAMFAVDADGALRAVYRKQQVEFKA</sequence>
<dbReference type="GO" id="GO:0004565">
    <property type="term" value="F:beta-galactosidase activity"/>
    <property type="evidence" value="ECO:0007669"/>
    <property type="project" value="InterPro"/>
</dbReference>
<dbReference type="SUPFAM" id="SSF51445">
    <property type="entry name" value="(Trans)glycosidases"/>
    <property type="match status" value="1"/>
</dbReference>
<reference evidence="4 5" key="1">
    <citation type="submission" date="2018-05" db="EMBL/GenBank/DDBJ databases">
        <title>Genomic Encyclopedia of Type Strains, Phase III (KMG-III): the genomes of soil and plant-associated and newly described type strains.</title>
        <authorList>
            <person name="Whitman W."/>
        </authorList>
    </citation>
    <scope>NUCLEOTIDE SEQUENCE [LARGE SCALE GENOMIC DNA]</scope>
    <source>
        <strain evidence="4 5">CECT 5696</strain>
    </source>
</reference>
<evidence type="ECO:0000256" key="2">
    <source>
        <dbReference type="ARBA" id="ARBA00023295"/>
    </source>
</evidence>
<dbReference type="GO" id="GO:0009341">
    <property type="term" value="C:beta-galactosidase complex"/>
    <property type="evidence" value="ECO:0007669"/>
    <property type="project" value="InterPro"/>
</dbReference>
<dbReference type="Proteomes" id="UP000246635">
    <property type="component" value="Unassembled WGS sequence"/>
</dbReference>
<protein>
    <submittedName>
        <fullName evidence="4">Beta-galactosidase-like protein</fullName>
    </submittedName>
</protein>
<dbReference type="EMBL" id="QGTQ01000049">
    <property type="protein sequence ID" value="PWV89123.1"/>
    <property type="molecule type" value="Genomic_DNA"/>
</dbReference>